<accession>A0ABV9W3X9</accession>
<dbReference type="Pfam" id="PF19953">
    <property type="entry name" value="EACC1"/>
    <property type="match status" value="1"/>
</dbReference>
<proteinExistence type="predicted"/>
<dbReference type="Proteomes" id="UP001595912">
    <property type="component" value="Unassembled WGS sequence"/>
</dbReference>
<gene>
    <name evidence="3" type="ORF">ACFPIJ_36620</name>
</gene>
<evidence type="ECO:0000313" key="3">
    <source>
        <dbReference type="EMBL" id="MFC5003341.1"/>
    </source>
</evidence>
<keyword evidence="2" id="KW-0472">Membrane</keyword>
<keyword evidence="4" id="KW-1185">Reference proteome</keyword>
<evidence type="ECO:0000256" key="1">
    <source>
        <dbReference type="SAM" id="MobiDB-lite"/>
    </source>
</evidence>
<dbReference type="EMBL" id="JBHSIU010000050">
    <property type="protein sequence ID" value="MFC5003341.1"/>
    <property type="molecule type" value="Genomic_DNA"/>
</dbReference>
<feature type="compositionally biased region" description="Basic and acidic residues" evidence="1">
    <location>
        <begin position="151"/>
        <end position="160"/>
    </location>
</feature>
<organism evidence="3 4">
    <name type="scientific">Dactylosporangium cerinum</name>
    <dbReference type="NCBI Taxonomy" id="1434730"/>
    <lineage>
        <taxon>Bacteria</taxon>
        <taxon>Bacillati</taxon>
        <taxon>Actinomycetota</taxon>
        <taxon>Actinomycetes</taxon>
        <taxon>Micromonosporales</taxon>
        <taxon>Micromonosporaceae</taxon>
        <taxon>Dactylosporangium</taxon>
    </lineage>
</organism>
<comment type="caution">
    <text evidence="3">The sequence shown here is derived from an EMBL/GenBank/DDBJ whole genome shotgun (WGS) entry which is preliminary data.</text>
</comment>
<dbReference type="RefSeq" id="WP_380122274.1">
    <property type="nucleotide sequence ID" value="NZ_JBHSIU010000050.1"/>
</dbReference>
<sequence>MVDNSPAVPELPSFTVIIMSGIEDELAGDDARSLRYWLADEDELQGNVRLVESPPGPGEMGALVDALQVAVAPGGAAAVLAAAVLSWVRLRTSTLRIKMRSTDSREVEIDVSRLRGLTAAELPAVVQALGSWLDHGTSVTPSANGVLTESDADRTSVEPS</sequence>
<dbReference type="InterPro" id="IPR045428">
    <property type="entry name" value="EACC1"/>
</dbReference>
<evidence type="ECO:0000256" key="2">
    <source>
        <dbReference type="SAM" id="Phobius"/>
    </source>
</evidence>
<keyword evidence="2" id="KW-1133">Transmembrane helix</keyword>
<feature type="region of interest" description="Disordered" evidence="1">
    <location>
        <begin position="140"/>
        <end position="160"/>
    </location>
</feature>
<evidence type="ECO:0000313" key="4">
    <source>
        <dbReference type="Proteomes" id="UP001595912"/>
    </source>
</evidence>
<feature type="transmembrane region" description="Helical" evidence="2">
    <location>
        <begin position="66"/>
        <end position="90"/>
    </location>
</feature>
<name>A0ABV9W3X9_9ACTN</name>
<keyword evidence="2" id="KW-0812">Transmembrane</keyword>
<protein>
    <submittedName>
        <fullName evidence="3">Uncharacterized protein</fullName>
    </submittedName>
</protein>
<reference evidence="4" key="1">
    <citation type="journal article" date="2019" name="Int. J. Syst. Evol. Microbiol.">
        <title>The Global Catalogue of Microorganisms (GCM) 10K type strain sequencing project: providing services to taxonomists for standard genome sequencing and annotation.</title>
        <authorList>
            <consortium name="The Broad Institute Genomics Platform"/>
            <consortium name="The Broad Institute Genome Sequencing Center for Infectious Disease"/>
            <person name="Wu L."/>
            <person name="Ma J."/>
        </authorList>
    </citation>
    <scope>NUCLEOTIDE SEQUENCE [LARGE SCALE GENOMIC DNA]</scope>
    <source>
        <strain evidence="4">CGMCC 4.7152</strain>
    </source>
</reference>